<sequence>MLKLLIAVIAVLGLAWALNPKPEAHRDKLSQAMAERSQLASVLHIGDVAAFVSTYHSVGIASYSTLNDRVVTYGAFGVVLAPDQR</sequence>
<dbReference type="RefSeq" id="WP_394490627.1">
    <property type="nucleotide sequence ID" value="NZ_JBIGIA010000017.1"/>
</dbReference>
<comment type="caution">
    <text evidence="1">The sequence shown here is derived from an EMBL/GenBank/DDBJ whole genome shotgun (WGS) entry which is preliminary data.</text>
</comment>
<dbReference type="EMBL" id="JBIGIA010000017">
    <property type="protein sequence ID" value="MFG6459042.1"/>
    <property type="molecule type" value="Genomic_DNA"/>
</dbReference>
<accession>A0ABW7GAV7</accession>
<gene>
    <name evidence="1" type="ORF">ACG00X_19590</name>
</gene>
<reference evidence="1 2" key="1">
    <citation type="submission" date="2024-09" db="EMBL/GenBank/DDBJ databases">
        <title>Novel species of the genus Pelomonas and Roseateles isolated from streams.</title>
        <authorList>
            <person name="Lu H."/>
        </authorList>
    </citation>
    <scope>NUCLEOTIDE SEQUENCE [LARGE SCALE GENOMIC DNA]</scope>
    <source>
        <strain evidence="1 2">BYS96W</strain>
    </source>
</reference>
<dbReference type="Proteomes" id="UP001606305">
    <property type="component" value="Unassembled WGS sequence"/>
</dbReference>
<proteinExistence type="predicted"/>
<keyword evidence="2" id="KW-1185">Reference proteome</keyword>
<evidence type="ECO:0000313" key="2">
    <source>
        <dbReference type="Proteomes" id="UP001606305"/>
    </source>
</evidence>
<evidence type="ECO:0008006" key="3">
    <source>
        <dbReference type="Google" id="ProtNLM"/>
    </source>
</evidence>
<organism evidence="1 2">
    <name type="scientific">Pelomonas nitida</name>
    <dbReference type="NCBI Taxonomy" id="3299027"/>
    <lineage>
        <taxon>Bacteria</taxon>
        <taxon>Pseudomonadati</taxon>
        <taxon>Pseudomonadota</taxon>
        <taxon>Betaproteobacteria</taxon>
        <taxon>Burkholderiales</taxon>
        <taxon>Sphaerotilaceae</taxon>
        <taxon>Roseateles</taxon>
    </lineage>
</organism>
<evidence type="ECO:0000313" key="1">
    <source>
        <dbReference type="EMBL" id="MFG6459042.1"/>
    </source>
</evidence>
<protein>
    <recommendedName>
        <fullName evidence="3">DUF4440 domain-containing protein</fullName>
    </recommendedName>
</protein>
<name>A0ABW7GAV7_9BURK</name>